<evidence type="ECO:0000313" key="2">
    <source>
        <dbReference type="EMBL" id="KAF2437508.1"/>
    </source>
</evidence>
<name>A0A9P4P688_9PLEO</name>
<dbReference type="EMBL" id="MU001515">
    <property type="protein sequence ID" value="KAF2437508.1"/>
    <property type="molecule type" value="Genomic_DNA"/>
</dbReference>
<evidence type="ECO:0000256" key="1">
    <source>
        <dbReference type="SAM" id="Phobius"/>
    </source>
</evidence>
<feature type="transmembrane region" description="Helical" evidence="1">
    <location>
        <begin position="139"/>
        <end position="160"/>
    </location>
</feature>
<dbReference type="AlphaFoldDB" id="A0A9P4P688"/>
<keyword evidence="1" id="KW-0472">Membrane</keyword>
<keyword evidence="1" id="KW-0812">Transmembrane</keyword>
<gene>
    <name evidence="2" type="ORF">P171DRAFT_526748</name>
</gene>
<keyword evidence="3" id="KW-1185">Reference proteome</keyword>
<accession>A0A9P4P688</accession>
<feature type="transmembrane region" description="Helical" evidence="1">
    <location>
        <begin position="181"/>
        <end position="200"/>
    </location>
</feature>
<proteinExistence type="predicted"/>
<dbReference type="OrthoDB" id="3800373at2759"/>
<keyword evidence="1" id="KW-1133">Transmembrane helix</keyword>
<reference evidence="2" key="1">
    <citation type="journal article" date="2020" name="Stud. Mycol.">
        <title>101 Dothideomycetes genomes: a test case for predicting lifestyles and emergence of pathogens.</title>
        <authorList>
            <person name="Haridas S."/>
            <person name="Albert R."/>
            <person name="Binder M."/>
            <person name="Bloem J."/>
            <person name="Labutti K."/>
            <person name="Salamov A."/>
            <person name="Andreopoulos B."/>
            <person name="Baker S."/>
            <person name="Barry K."/>
            <person name="Bills G."/>
            <person name="Bluhm B."/>
            <person name="Cannon C."/>
            <person name="Castanera R."/>
            <person name="Culley D."/>
            <person name="Daum C."/>
            <person name="Ezra D."/>
            <person name="Gonzalez J."/>
            <person name="Henrissat B."/>
            <person name="Kuo A."/>
            <person name="Liang C."/>
            <person name="Lipzen A."/>
            <person name="Lutzoni F."/>
            <person name="Magnuson J."/>
            <person name="Mondo S."/>
            <person name="Nolan M."/>
            <person name="Ohm R."/>
            <person name="Pangilinan J."/>
            <person name="Park H.-J."/>
            <person name="Ramirez L."/>
            <person name="Alfaro M."/>
            <person name="Sun H."/>
            <person name="Tritt A."/>
            <person name="Yoshinaga Y."/>
            <person name="Zwiers L.-H."/>
            <person name="Turgeon B."/>
            <person name="Goodwin S."/>
            <person name="Spatafora J."/>
            <person name="Crous P."/>
            <person name="Grigoriev I."/>
        </authorList>
    </citation>
    <scope>NUCLEOTIDE SEQUENCE</scope>
    <source>
        <strain evidence="2">CBS 690.94</strain>
    </source>
</reference>
<evidence type="ECO:0000313" key="3">
    <source>
        <dbReference type="Proteomes" id="UP000799764"/>
    </source>
</evidence>
<dbReference type="Proteomes" id="UP000799764">
    <property type="component" value="Unassembled WGS sequence"/>
</dbReference>
<sequence length="265" mass="29982">MADRDQSDDLRNILLLLRKPCLTKVYHVPSDEHCFICFRDFGAPPDPAGNEPPCQPMQLHPCGHFVGGTCHTKLAFHHQTRCLVCTRDITYTTAVPKIPSILCKMNPPRRSLLFAQLFSRGPYTKREALRLWFTHLEFLYLYMLTVACAFVAFTGLRTCARSGFRFAVSNVVTLSELHDYLLGYLVGTITTTAAVTIVAWNDGRRLVPCRVIGVTAFLTEWTQKLKTELSFMAAACLVLAPFVLYAVCYAFIAGWLIYLGWRHHT</sequence>
<comment type="caution">
    <text evidence="2">The sequence shown here is derived from an EMBL/GenBank/DDBJ whole genome shotgun (WGS) entry which is preliminary data.</text>
</comment>
<protein>
    <recommendedName>
        <fullName evidence="4">RING-type domain-containing protein</fullName>
    </recommendedName>
</protein>
<feature type="transmembrane region" description="Helical" evidence="1">
    <location>
        <begin position="231"/>
        <end position="259"/>
    </location>
</feature>
<organism evidence="2 3">
    <name type="scientific">Karstenula rhodostoma CBS 690.94</name>
    <dbReference type="NCBI Taxonomy" id="1392251"/>
    <lineage>
        <taxon>Eukaryota</taxon>
        <taxon>Fungi</taxon>
        <taxon>Dikarya</taxon>
        <taxon>Ascomycota</taxon>
        <taxon>Pezizomycotina</taxon>
        <taxon>Dothideomycetes</taxon>
        <taxon>Pleosporomycetidae</taxon>
        <taxon>Pleosporales</taxon>
        <taxon>Massarineae</taxon>
        <taxon>Didymosphaeriaceae</taxon>
        <taxon>Karstenula</taxon>
    </lineage>
</organism>
<evidence type="ECO:0008006" key="4">
    <source>
        <dbReference type="Google" id="ProtNLM"/>
    </source>
</evidence>